<dbReference type="EMBL" id="CABIJS010000543">
    <property type="protein sequence ID" value="VUZ52966.1"/>
    <property type="molecule type" value="Genomic_DNA"/>
</dbReference>
<dbReference type="Proteomes" id="UP000321570">
    <property type="component" value="Unassembled WGS sequence"/>
</dbReference>
<accession>A0A564Z0L4</accession>
<keyword evidence="3" id="KW-1185">Reference proteome</keyword>
<dbReference type="InterPro" id="IPR054419">
    <property type="entry name" value="NSF_ATPase_lid"/>
</dbReference>
<evidence type="ECO:0000313" key="3">
    <source>
        <dbReference type="Proteomes" id="UP000321570"/>
    </source>
</evidence>
<organism evidence="2 3">
    <name type="scientific">Hymenolepis diminuta</name>
    <name type="common">Rat tapeworm</name>
    <dbReference type="NCBI Taxonomy" id="6216"/>
    <lineage>
        <taxon>Eukaryota</taxon>
        <taxon>Metazoa</taxon>
        <taxon>Spiralia</taxon>
        <taxon>Lophotrochozoa</taxon>
        <taxon>Platyhelminthes</taxon>
        <taxon>Cestoda</taxon>
        <taxon>Eucestoda</taxon>
        <taxon>Cyclophyllidea</taxon>
        <taxon>Hymenolepididae</taxon>
        <taxon>Hymenolepis</taxon>
    </lineage>
</organism>
<evidence type="ECO:0000259" key="1">
    <source>
        <dbReference type="Pfam" id="PF21964"/>
    </source>
</evidence>
<gene>
    <name evidence="2" type="ORF">WMSIL1_LOCUS11368</name>
</gene>
<reference evidence="2 3" key="1">
    <citation type="submission" date="2019-07" db="EMBL/GenBank/DDBJ databases">
        <authorList>
            <person name="Jastrzebski P J."/>
            <person name="Paukszto L."/>
            <person name="Jastrzebski P J."/>
        </authorList>
    </citation>
    <scope>NUCLEOTIDE SEQUENCE [LARGE SCALE GENOMIC DNA]</scope>
    <source>
        <strain evidence="2 3">WMS-il1</strain>
    </source>
</reference>
<name>A0A564Z0L4_HYMDI</name>
<proteinExistence type="predicted"/>
<feature type="domain" description="NSF AAA+ ATPase lid" evidence="1">
    <location>
        <begin position="2"/>
        <end position="74"/>
    </location>
</feature>
<evidence type="ECO:0000313" key="2">
    <source>
        <dbReference type="EMBL" id="VUZ52966.1"/>
    </source>
</evidence>
<dbReference type="Gene3D" id="1.10.8.60">
    <property type="match status" value="1"/>
</dbReference>
<protein>
    <recommendedName>
        <fullName evidence="1">NSF AAA+ ATPase lid domain-containing protein</fullName>
    </recommendedName>
</protein>
<dbReference type="Pfam" id="PF21964">
    <property type="entry name" value="NSF_ATPase_lid"/>
    <property type="match status" value="1"/>
</dbReference>
<sequence>MMSTPAHIAAALEMDQRLTPQEMYAIEQNLTHRKQNDPTFNLCVGIKHLIDLLDLITQMEPDHRVAAFLSKLEDDNLV</sequence>
<dbReference type="AlphaFoldDB" id="A0A564Z0L4"/>